<dbReference type="Proteomes" id="UP001152321">
    <property type="component" value="Unassembled WGS sequence"/>
</dbReference>
<gene>
    <name evidence="2" type="ORF">NWE73_03315</name>
</gene>
<feature type="signal peptide" evidence="1">
    <location>
        <begin position="1"/>
        <end position="18"/>
    </location>
</feature>
<keyword evidence="1" id="KW-0732">Signal</keyword>
<evidence type="ECO:0000313" key="2">
    <source>
        <dbReference type="EMBL" id="MDG0815376.1"/>
    </source>
</evidence>
<organism evidence="2 3">
    <name type="scientific">Bdellovibrio svalbardensis</name>
    <dbReference type="NCBI Taxonomy" id="2972972"/>
    <lineage>
        <taxon>Bacteria</taxon>
        <taxon>Pseudomonadati</taxon>
        <taxon>Bdellovibrionota</taxon>
        <taxon>Bdellovibrionia</taxon>
        <taxon>Bdellovibrionales</taxon>
        <taxon>Pseudobdellovibrionaceae</taxon>
        <taxon>Bdellovibrio</taxon>
    </lineage>
</organism>
<dbReference type="RefSeq" id="WP_277576851.1">
    <property type="nucleotide sequence ID" value="NZ_JANRMI010000001.1"/>
</dbReference>
<accession>A0ABT6DEX3</accession>
<dbReference type="EMBL" id="JANRMI010000001">
    <property type="protein sequence ID" value="MDG0815376.1"/>
    <property type="molecule type" value="Genomic_DNA"/>
</dbReference>
<keyword evidence="3" id="KW-1185">Reference proteome</keyword>
<evidence type="ECO:0008006" key="4">
    <source>
        <dbReference type="Google" id="ProtNLM"/>
    </source>
</evidence>
<evidence type="ECO:0000256" key="1">
    <source>
        <dbReference type="SAM" id="SignalP"/>
    </source>
</evidence>
<evidence type="ECO:0000313" key="3">
    <source>
        <dbReference type="Proteomes" id="UP001152321"/>
    </source>
</evidence>
<reference evidence="2" key="1">
    <citation type="submission" date="2022-08" db="EMBL/GenBank/DDBJ databases">
        <title>Novel Bdellovibrio Species Isolated from Svalbard: Designation Bdellovibrio svalbardensis.</title>
        <authorList>
            <person name="Mitchell R.J."/>
            <person name="Choi S.Y."/>
        </authorList>
    </citation>
    <scope>NUCLEOTIDE SEQUENCE</scope>
    <source>
        <strain evidence="2">PAP01</strain>
    </source>
</reference>
<name>A0ABT6DEX3_9BACT</name>
<proteinExistence type="predicted"/>
<comment type="caution">
    <text evidence="2">The sequence shown here is derived from an EMBL/GenBank/DDBJ whole genome shotgun (WGS) entry which is preliminary data.</text>
</comment>
<protein>
    <recommendedName>
        <fullName evidence="4">Lipoprotein</fullName>
    </recommendedName>
</protein>
<sequence>MKKLLMSLVAITSVVWFVGCSKNDGGSGGVSNCPVGSSWNGTYCVNSNGTIVNPTPTAKNYGDYSFYFSFEQGLYRPDLRGNLQIYDAAAYKVFLKEAMKVCDLSTWNWGGAGCDSWVQGSLQVSFSIDSSLKPTVDFRAVPAQTYWSGNLGFFTGGATLNPLQLYSNTTFSLINNSKGFEIRSNGSSWNAGGLGLIQIQVANGTLNDSQFTYKLFYKNATTPFATGTFKSY</sequence>
<feature type="chain" id="PRO_5046036860" description="Lipoprotein" evidence="1">
    <location>
        <begin position="19"/>
        <end position="232"/>
    </location>
</feature>
<dbReference type="PROSITE" id="PS51257">
    <property type="entry name" value="PROKAR_LIPOPROTEIN"/>
    <property type="match status" value="1"/>
</dbReference>